<comment type="caution">
    <text evidence="1">The sequence shown here is derived from an EMBL/GenBank/DDBJ whole genome shotgun (WGS) entry which is preliminary data.</text>
</comment>
<keyword evidence="2" id="KW-1185">Reference proteome</keyword>
<name>A0A9W7EH93_9STRA</name>
<evidence type="ECO:0000313" key="2">
    <source>
        <dbReference type="Proteomes" id="UP001165122"/>
    </source>
</evidence>
<dbReference type="EMBL" id="BRXW01000773">
    <property type="protein sequence ID" value="GMH76663.1"/>
    <property type="molecule type" value="Genomic_DNA"/>
</dbReference>
<reference evidence="2" key="1">
    <citation type="journal article" date="2023" name="Commun. Biol.">
        <title>Genome analysis of Parmales, the sister group of diatoms, reveals the evolutionary specialization of diatoms from phago-mixotrophs to photoautotrophs.</title>
        <authorList>
            <person name="Ban H."/>
            <person name="Sato S."/>
            <person name="Yoshikawa S."/>
            <person name="Yamada K."/>
            <person name="Nakamura Y."/>
            <person name="Ichinomiya M."/>
            <person name="Sato N."/>
            <person name="Blanc-Mathieu R."/>
            <person name="Endo H."/>
            <person name="Kuwata A."/>
            <person name="Ogata H."/>
        </authorList>
    </citation>
    <scope>NUCLEOTIDE SEQUENCE [LARGE SCALE GENOMIC DNA]</scope>
    <source>
        <strain evidence="2">NIES 3700</strain>
    </source>
</reference>
<evidence type="ECO:0000313" key="1">
    <source>
        <dbReference type="EMBL" id="GMH76663.1"/>
    </source>
</evidence>
<dbReference type="AlphaFoldDB" id="A0A9W7EH93"/>
<proteinExistence type="predicted"/>
<sequence length="134" mass="14985">MAGSAKLVSPGPETQAVWSKVEKTPGSRGTIIMRFNREEYETYYAALERAKHEGEKLEDLANNFENYMTIMNDEQELLGPRGPWIKDNQSNDADGCMVGHKGIILMWLLMRAGAGVPRGTKEIVMGIIAEEVRQ</sequence>
<gene>
    <name evidence="1" type="ORF">TrLO_g9461</name>
</gene>
<dbReference type="OrthoDB" id="10344634at2759"/>
<dbReference type="Proteomes" id="UP001165122">
    <property type="component" value="Unassembled WGS sequence"/>
</dbReference>
<organism evidence="1 2">
    <name type="scientific">Triparma laevis f. longispina</name>
    <dbReference type="NCBI Taxonomy" id="1714387"/>
    <lineage>
        <taxon>Eukaryota</taxon>
        <taxon>Sar</taxon>
        <taxon>Stramenopiles</taxon>
        <taxon>Ochrophyta</taxon>
        <taxon>Bolidophyceae</taxon>
        <taxon>Parmales</taxon>
        <taxon>Triparmaceae</taxon>
        <taxon>Triparma</taxon>
    </lineage>
</organism>
<protein>
    <submittedName>
        <fullName evidence="1">Uncharacterized protein</fullName>
    </submittedName>
</protein>
<accession>A0A9W7EH93</accession>